<dbReference type="Proteomes" id="UP000183945">
    <property type="component" value="Unassembled WGS sequence"/>
</dbReference>
<evidence type="ECO:0000313" key="8">
    <source>
        <dbReference type="EMBL" id="SHF48013.1"/>
    </source>
</evidence>
<feature type="transmembrane region" description="Helical" evidence="7">
    <location>
        <begin position="71"/>
        <end position="88"/>
    </location>
</feature>
<proteinExistence type="inferred from homology"/>
<name>A0A1M5BZT5_SALEC</name>
<dbReference type="PANTHER" id="PTHR33508">
    <property type="entry name" value="UPF0056 MEMBRANE PROTEIN YHCE"/>
    <property type="match status" value="1"/>
</dbReference>
<keyword evidence="3" id="KW-1003">Cell membrane</keyword>
<dbReference type="PANTHER" id="PTHR33508:SF1">
    <property type="entry name" value="UPF0056 MEMBRANE PROTEIN YHCE"/>
    <property type="match status" value="1"/>
</dbReference>
<keyword evidence="6 7" id="KW-0472">Membrane</keyword>
<keyword evidence="5 7" id="KW-1133">Transmembrane helix</keyword>
<comment type="subcellular location">
    <subcellularLocation>
        <location evidence="1 7">Cell membrane</location>
        <topology evidence="1 7">Multi-pass membrane protein</topology>
    </subcellularLocation>
</comment>
<comment type="similarity">
    <text evidence="2 7">Belongs to the UPF0056 (MarC) family.</text>
</comment>
<evidence type="ECO:0000256" key="1">
    <source>
        <dbReference type="ARBA" id="ARBA00004651"/>
    </source>
</evidence>
<feature type="transmembrane region" description="Helical" evidence="7">
    <location>
        <begin position="161"/>
        <end position="182"/>
    </location>
</feature>
<evidence type="ECO:0000256" key="6">
    <source>
        <dbReference type="ARBA" id="ARBA00023136"/>
    </source>
</evidence>
<evidence type="ECO:0000256" key="4">
    <source>
        <dbReference type="ARBA" id="ARBA00022692"/>
    </source>
</evidence>
<protein>
    <recommendedName>
        <fullName evidence="7">UPF0056 membrane protein</fullName>
    </recommendedName>
</protein>
<evidence type="ECO:0000256" key="5">
    <source>
        <dbReference type="ARBA" id="ARBA00022989"/>
    </source>
</evidence>
<sequence length="234" mass="25847">MLPQSKFQINFAASKNCQRDKSMENIWVYAIGAFTAFFAINNPVGNIPIFLSLTKQADGKRKKFIAKKATFTAFIIVTGFILLGKYIFELFGLTIPAFKITGGILVFFVGFEMIRAQQSSIDNQTEIDFNEGISISPLAIPILAGPGTIVTAMNYTTTASYLEMGVIVAMFALIMSLNHLAFISSDYLVRFIGQNKIIVIEKIMGLIIAIIGTNMLIQGIQLAFFEDLILTEMP</sequence>
<keyword evidence="9" id="KW-1185">Reference proteome</keyword>
<evidence type="ECO:0000256" key="7">
    <source>
        <dbReference type="RuleBase" id="RU362048"/>
    </source>
</evidence>
<dbReference type="InterPro" id="IPR002771">
    <property type="entry name" value="Multi_antbiot-R_MarC"/>
</dbReference>
<dbReference type="STRING" id="1073325.SAMN05444483_101269"/>
<feature type="transmembrane region" description="Helical" evidence="7">
    <location>
        <begin position="203"/>
        <end position="224"/>
    </location>
</feature>
<feature type="transmembrane region" description="Helical" evidence="7">
    <location>
        <begin position="26"/>
        <end position="51"/>
    </location>
</feature>
<reference evidence="9" key="1">
    <citation type="submission" date="2016-11" db="EMBL/GenBank/DDBJ databases">
        <authorList>
            <person name="Varghese N."/>
            <person name="Submissions S."/>
        </authorList>
    </citation>
    <scope>NUCLEOTIDE SEQUENCE [LARGE SCALE GENOMIC DNA]</scope>
    <source>
        <strain evidence="9">DSM 24579</strain>
    </source>
</reference>
<evidence type="ECO:0000313" key="9">
    <source>
        <dbReference type="Proteomes" id="UP000183945"/>
    </source>
</evidence>
<feature type="transmembrane region" description="Helical" evidence="7">
    <location>
        <begin position="135"/>
        <end position="155"/>
    </location>
</feature>
<feature type="transmembrane region" description="Helical" evidence="7">
    <location>
        <begin position="94"/>
        <end position="114"/>
    </location>
</feature>
<dbReference type="GO" id="GO:0005886">
    <property type="term" value="C:plasma membrane"/>
    <property type="evidence" value="ECO:0007669"/>
    <property type="project" value="UniProtKB-SubCell"/>
</dbReference>
<gene>
    <name evidence="8" type="ORF">SAMN05444483_101269</name>
</gene>
<keyword evidence="4 7" id="KW-0812">Transmembrane</keyword>
<evidence type="ECO:0000256" key="2">
    <source>
        <dbReference type="ARBA" id="ARBA00009784"/>
    </source>
</evidence>
<dbReference type="AlphaFoldDB" id="A0A1M5BZT5"/>
<dbReference type="NCBIfam" id="TIGR00427">
    <property type="entry name" value="NAAT family transporter"/>
    <property type="match status" value="1"/>
</dbReference>
<evidence type="ECO:0000256" key="3">
    <source>
        <dbReference type="ARBA" id="ARBA00022475"/>
    </source>
</evidence>
<dbReference type="EMBL" id="FQVT01000001">
    <property type="protein sequence ID" value="SHF48013.1"/>
    <property type="molecule type" value="Genomic_DNA"/>
</dbReference>
<organism evidence="8 9">
    <name type="scientific">Salegentibacter echinorum</name>
    <dbReference type="NCBI Taxonomy" id="1073325"/>
    <lineage>
        <taxon>Bacteria</taxon>
        <taxon>Pseudomonadati</taxon>
        <taxon>Bacteroidota</taxon>
        <taxon>Flavobacteriia</taxon>
        <taxon>Flavobacteriales</taxon>
        <taxon>Flavobacteriaceae</taxon>
        <taxon>Salegentibacter</taxon>
    </lineage>
</organism>
<accession>A0A1M5BZT5</accession>
<dbReference type="Pfam" id="PF01914">
    <property type="entry name" value="MarC"/>
    <property type="match status" value="1"/>
</dbReference>